<comment type="caution">
    <text evidence="3">The sequence shown here is derived from an EMBL/GenBank/DDBJ whole genome shotgun (WGS) entry which is preliminary data.</text>
</comment>
<dbReference type="InterPro" id="IPR011051">
    <property type="entry name" value="RmlC_Cupin_sf"/>
</dbReference>
<organism evidence="3 4">
    <name type="scientific">Pleurostoma richardsiae</name>
    <dbReference type="NCBI Taxonomy" id="41990"/>
    <lineage>
        <taxon>Eukaryota</taxon>
        <taxon>Fungi</taxon>
        <taxon>Dikarya</taxon>
        <taxon>Ascomycota</taxon>
        <taxon>Pezizomycotina</taxon>
        <taxon>Sordariomycetes</taxon>
        <taxon>Sordariomycetidae</taxon>
        <taxon>Calosphaeriales</taxon>
        <taxon>Pleurostomataceae</taxon>
        <taxon>Pleurostoma</taxon>
    </lineage>
</organism>
<dbReference type="Pfam" id="PF12973">
    <property type="entry name" value="Cupin_7"/>
    <property type="match status" value="1"/>
</dbReference>
<dbReference type="CDD" id="cd20302">
    <property type="entry name" value="cupin_DAD"/>
    <property type="match status" value="1"/>
</dbReference>
<feature type="compositionally biased region" description="Polar residues" evidence="1">
    <location>
        <begin position="1"/>
        <end position="22"/>
    </location>
</feature>
<protein>
    <submittedName>
        <fullName evidence="3">ChrR Cupin-like domain family protein</fullName>
    </submittedName>
</protein>
<reference evidence="3" key="1">
    <citation type="submission" date="2022-07" db="EMBL/GenBank/DDBJ databases">
        <title>Fungi with potential for degradation of polypropylene.</title>
        <authorList>
            <person name="Gostincar C."/>
        </authorList>
    </citation>
    <scope>NUCLEOTIDE SEQUENCE</scope>
    <source>
        <strain evidence="3">EXF-13308</strain>
    </source>
</reference>
<dbReference type="Gene3D" id="2.60.120.10">
    <property type="entry name" value="Jelly Rolls"/>
    <property type="match status" value="1"/>
</dbReference>
<dbReference type="InterPro" id="IPR014710">
    <property type="entry name" value="RmlC-like_jellyroll"/>
</dbReference>
<accession>A0AA38RN24</accession>
<feature type="region of interest" description="Disordered" evidence="1">
    <location>
        <begin position="1"/>
        <end position="30"/>
    </location>
</feature>
<dbReference type="Proteomes" id="UP001174694">
    <property type="component" value="Unassembled WGS sequence"/>
</dbReference>
<feature type="domain" description="ChrR-like cupin" evidence="2">
    <location>
        <begin position="56"/>
        <end position="158"/>
    </location>
</feature>
<proteinExistence type="predicted"/>
<dbReference type="EMBL" id="JANBVO010000020">
    <property type="protein sequence ID" value="KAJ9142954.1"/>
    <property type="molecule type" value="Genomic_DNA"/>
</dbReference>
<dbReference type="InterPro" id="IPR025979">
    <property type="entry name" value="ChrR-like_cupin_dom"/>
</dbReference>
<evidence type="ECO:0000256" key="1">
    <source>
        <dbReference type="SAM" id="MobiDB-lite"/>
    </source>
</evidence>
<dbReference type="AlphaFoldDB" id="A0AA38RN24"/>
<evidence type="ECO:0000313" key="4">
    <source>
        <dbReference type="Proteomes" id="UP001174694"/>
    </source>
</evidence>
<keyword evidence="4" id="KW-1185">Reference proteome</keyword>
<evidence type="ECO:0000313" key="3">
    <source>
        <dbReference type="EMBL" id="KAJ9142954.1"/>
    </source>
</evidence>
<dbReference type="SUPFAM" id="SSF51182">
    <property type="entry name" value="RmlC-like cupins"/>
    <property type="match status" value="1"/>
</dbReference>
<evidence type="ECO:0000259" key="2">
    <source>
        <dbReference type="Pfam" id="PF12973"/>
    </source>
</evidence>
<sequence length="200" mass="22278">MSSASQETPAPSGQSQSQNQRPASEAIPYKGPPLPNVVEDLIVPNILPTPLPSFSTVDADERVWVPQAPDIDFRPLIFSVSQGYFVNLLRVRRSGILSRHRHTGPVHAVTLKGRWHYLEHAWWANEGGYSYEPSGDIHTLEVPDGVDEMITLFHVTGAYVYVDPDGKALGIEDVFSKLQSAREHYERVGLGADYANQFIR</sequence>
<name>A0AA38RN24_9PEZI</name>
<gene>
    <name evidence="3" type="ORF">NKR23_g6766</name>
</gene>